<keyword evidence="1" id="KW-0812">Transmembrane</keyword>
<gene>
    <name evidence="3" type="ORF">EZS27_038679</name>
</gene>
<accession>A0A5J4PMS8</accession>
<feature type="transmembrane region" description="Helical" evidence="1">
    <location>
        <begin position="68"/>
        <end position="93"/>
    </location>
</feature>
<sequence length="112" mass="12955">MKHIIIALMTVAFLLSPSTVLKKITISEKSTEKNLITVLQIENNSKDRTVRYDDDSLFNYEIDNFEHMAILSVIIIVLVFCLPVFIILIIYNYRYKDRKAKYKLVEQALAAG</sequence>
<dbReference type="InterPro" id="IPR046216">
    <property type="entry name" value="DUF6249"/>
</dbReference>
<comment type="caution">
    <text evidence="3">The sequence shown here is derived from an EMBL/GenBank/DDBJ whole genome shotgun (WGS) entry which is preliminary data.</text>
</comment>
<keyword evidence="1" id="KW-1133">Transmembrane helix</keyword>
<protein>
    <recommendedName>
        <fullName evidence="2">DUF6249 domain-containing protein</fullName>
    </recommendedName>
</protein>
<dbReference type="EMBL" id="SNRY01007697">
    <property type="protein sequence ID" value="KAA6309924.1"/>
    <property type="molecule type" value="Genomic_DNA"/>
</dbReference>
<reference evidence="3" key="1">
    <citation type="submission" date="2019-03" db="EMBL/GenBank/DDBJ databases">
        <title>Single cell metagenomics reveals metabolic interactions within the superorganism composed of flagellate Streblomastix strix and complex community of Bacteroidetes bacteria on its surface.</title>
        <authorList>
            <person name="Treitli S.C."/>
            <person name="Kolisko M."/>
            <person name="Husnik F."/>
            <person name="Keeling P."/>
            <person name="Hampl V."/>
        </authorList>
    </citation>
    <scope>NUCLEOTIDE SEQUENCE</scope>
    <source>
        <strain evidence="3">STM</strain>
    </source>
</reference>
<name>A0A5J4PMS8_9ZZZZ</name>
<keyword evidence="1" id="KW-0472">Membrane</keyword>
<organism evidence="3">
    <name type="scientific">termite gut metagenome</name>
    <dbReference type="NCBI Taxonomy" id="433724"/>
    <lineage>
        <taxon>unclassified sequences</taxon>
        <taxon>metagenomes</taxon>
        <taxon>organismal metagenomes</taxon>
    </lineage>
</organism>
<evidence type="ECO:0000259" key="2">
    <source>
        <dbReference type="Pfam" id="PF19762"/>
    </source>
</evidence>
<feature type="domain" description="DUF6249" evidence="2">
    <location>
        <begin position="73"/>
        <end position="112"/>
    </location>
</feature>
<proteinExistence type="predicted"/>
<dbReference type="Pfam" id="PF19762">
    <property type="entry name" value="DUF6249"/>
    <property type="match status" value="1"/>
</dbReference>
<feature type="non-terminal residue" evidence="3">
    <location>
        <position position="112"/>
    </location>
</feature>
<evidence type="ECO:0000313" key="3">
    <source>
        <dbReference type="EMBL" id="KAA6309924.1"/>
    </source>
</evidence>
<dbReference type="AlphaFoldDB" id="A0A5J4PMS8"/>
<evidence type="ECO:0000256" key="1">
    <source>
        <dbReference type="SAM" id="Phobius"/>
    </source>
</evidence>